<evidence type="ECO:0000313" key="8">
    <source>
        <dbReference type="EMBL" id="QCK88324.1"/>
    </source>
</evidence>
<reference evidence="8 9" key="1">
    <citation type="submission" date="2019-04" db="EMBL/GenBank/DDBJ databases">
        <title>Phreatobacter aquaticus sp. nov.</title>
        <authorList>
            <person name="Choi A."/>
            <person name="Baek K."/>
        </authorList>
    </citation>
    <scope>NUCLEOTIDE SEQUENCE [LARGE SCALE GENOMIC DNA]</scope>
    <source>
        <strain evidence="8 9">NMCR1094</strain>
    </source>
</reference>
<accession>A0A4D7QSY5</accession>
<keyword evidence="5" id="KW-0460">Magnesium</keyword>
<evidence type="ECO:0000256" key="1">
    <source>
        <dbReference type="ARBA" id="ARBA00001936"/>
    </source>
</evidence>
<dbReference type="CDD" id="cd03426">
    <property type="entry name" value="NUDIX_CoAse_Nudt7"/>
    <property type="match status" value="1"/>
</dbReference>
<evidence type="ECO:0000256" key="3">
    <source>
        <dbReference type="ARBA" id="ARBA00022723"/>
    </source>
</evidence>
<protein>
    <submittedName>
        <fullName evidence="8">CoA pyrophosphatase</fullName>
    </submittedName>
</protein>
<dbReference type="Proteomes" id="UP000298588">
    <property type="component" value="Chromosome"/>
</dbReference>
<evidence type="ECO:0000256" key="6">
    <source>
        <dbReference type="ARBA" id="ARBA00023211"/>
    </source>
</evidence>
<dbReference type="InterPro" id="IPR015797">
    <property type="entry name" value="NUDIX_hydrolase-like_dom_sf"/>
</dbReference>
<dbReference type="InterPro" id="IPR000086">
    <property type="entry name" value="NUDIX_hydrolase_dom"/>
</dbReference>
<gene>
    <name evidence="8" type="ORF">E8L99_22450</name>
</gene>
<dbReference type="PANTHER" id="PTHR12992:SF11">
    <property type="entry name" value="MITOCHONDRIAL COENZYME A DIPHOSPHATASE NUDT8"/>
    <property type="match status" value="1"/>
</dbReference>
<evidence type="ECO:0000256" key="5">
    <source>
        <dbReference type="ARBA" id="ARBA00022842"/>
    </source>
</evidence>
<dbReference type="GO" id="GO:0010945">
    <property type="term" value="F:coenzyme A diphosphatase activity"/>
    <property type="evidence" value="ECO:0007669"/>
    <property type="project" value="InterPro"/>
</dbReference>
<dbReference type="KEGG" id="paqt:E8L99_22450"/>
<evidence type="ECO:0000313" key="9">
    <source>
        <dbReference type="Proteomes" id="UP000298588"/>
    </source>
</evidence>
<dbReference type="GO" id="GO:0046872">
    <property type="term" value="F:metal ion binding"/>
    <property type="evidence" value="ECO:0007669"/>
    <property type="project" value="UniProtKB-KW"/>
</dbReference>
<comment type="cofactor">
    <cofactor evidence="1">
        <name>Mn(2+)</name>
        <dbReference type="ChEBI" id="CHEBI:29035"/>
    </cofactor>
</comment>
<keyword evidence="3" id="KW-0479">Metal-binding</keyword>
<evidence type="ECO:0000256" key="2">
    <source>
        <dbReference type="ARBA" id="ARBA00001946"/>
    </source>
</evidence>
<evidence type="ECO:0000259" key="7">
    <source>
        <dbReference type="PROSITE" id="PS51462"/>
    </source>
</evidence>
<proteinExistence type="predicted"/>
<organism evidence="8 9">
    <name type="scientific">Phreatobacter aquaticus</name>
    <dbReference type="NCBI Taxonomy" id="2570229"/>
    <lineage>
        <taxon>Bacteria</taxon>
        <taxon>Pseudomonadati</taxon>
        <taxon>Pseudomonadota</taxon>
        <taxon>Alphaproteobacteria</taxon>
        <taxon>Hyphomicrobiales</taxon>
        <taxon>Phreatobacteraceae</taxon>
        <taxon>Phreatobacter</taxon>
    </lineage>
</organism>
<comment type="cofactor">
    <cofactor evidence="2">
        <name>Mg(2+)</name>
        <dbReference type="ChEBI" id="CHEBI:18420"/>
    </cofactor>
</comment>
<dbReference type="NCBIfam" id="NF007980">
    <property type="entry name" value="PRK10707.1"/>
    <property type="match status" value="1"/>
</dbReference>
<evidence type="ECO:0000256" key="4">
    <source>
        <dbReference type="ARBA" id="ARBA00022801"/>
    </source>
</evidence>
<keyword evidence="4" id="KW-0378">Hydrolase</keyword>
<keyword evidence="6" id="KW-0464">Manganese</keyword>
<dbReference type="OrthoDB" id="9802805at2"/>
<dbReference type="PANTHER" id="PTHR12992">
    <property type="entry name" value="NUDIX HYDROLASE"/>
    <property type="match status" value="1"/>
</dbReference>
<feature type="domain" description="Nudix hydrolase" evidence="7">
    <location>
        <begin position="72"/>
        <end position="203"/>
    </location>
</feature>
<dbReference type="Pfam" id="PF00293">
    <property type="entry name" value="NUDIX"/>
    <property type="match status" value="1"/>
</dbReference>
<dbReference type="AlphaFoldDB" id="A0A4D7QSY5"/>
<dbReference type="InterPro" id="IPR045121">
    <property type="entry name" value="CoAse"/>
</dbReference>
<dbReference type="Gene3D" id="3.90.79.10">
    <property type="entry name" value="Nucleoside Triphosphate Pyrophosphohydrolase"/>
    <property type="match status" value="1"/>
</dbReference>
<name>A0A4D7QSY5_9HYPH</name>
<dbReference type="PROSITE" id="PS51462">
    <property type="entry name" value="NUDIX"/>
    <property type="match status" value="1"/>
</dbReference>
<dbReference type="SUPFAM" id="SSF55811">
    <property type="entry name" value="Nudix"/>
    <property type="match status" value="1"/>
</dbReference>
<sequence>MVRALCRRALLSHGAGPRDRGPAVIPRDAAAFAQAVSRRLTLDLPTRIHDPFALLGVPGDAGDHTINEGAPAKPAAVLIPVVARPEPTVLLTLRSSALPSHSGQIAFPGGKIDPGDGTPLAAALREAEEEVGLDRRFVQPLGYLLPFLSRTGYLITPVVGMVEPGFELTINPSEVTDAFEVPLAFLMDERNHQRQTRHLNGRDRVVFAMPYGERYIWGITATILRDLWQRLADPVAVEGA</sequence>
<keyword evidence="9" id="KW-1185">Reference proteome</keyword>
<dbReference type="EMBL" id="CP039865">
    <property type="protein sequence ID" value="QCK88324.1"/>
    <property type="molecule type" value="Genomic_DNA"/>
</dbReference>